<feature type="chain" id="PRO_5016987925" description="Lipoprotein" evidence="1">
    <location>
        <begin position="19"/>
        <end position="246"/>
    </location>
</feature>
<evidence type="ECO:0000256" key="1">
    <source>
        <dbReference type="SAM" id="SignalP"/>
    </source>
</evidence>
<dbReference type="AlphaFoldDB" id="A0A380S6I7"/>
<dbReference type="EMBL" id="UHJL01000002">
    <property type="protein sequence ID" value="SUQ24613.1"/>
    <property type="molecule type" value="Genomic_DNA"/>
</dbReference>
<reference evidence="2 3" key="1">
    <citation type="submission" date="2017-08" db="EMBL/GenBank/DDBJ databases">
        <authorList>
            <person name="de Groot N.N."/>
        </authorList>
    </citation>
    <scope>NUCLEOTIDE SEQUENCE [LARGE SCALE GENOMIC DNA]</scope>
    <source>
        <strain evidence="2 3">HM2</strain>
    </source>
</reference>
<keyword evidence="1" id="KW-0732">Signal</keyword>
<dbReference type="RefSeq" id="WP_109573032.1">
    <property type="nucleotide sequence ID" value="NZ_UHJL01000002.1"/>
</dbReference>
<sequence>MIKKTLTIFLISISFAFAKISALENPVQDSTFSIDLSNIYENKYNPFQVIFLGGIGYTSTKRFEVDIFCMSAQDMGSKLFGIDRLLTDYTFLRFDRRLERTEGDKKIDDLSIGSAVSLIGFAFLGMAAPEESTLQKIALGGAWLASGTTKYILYGNNLSGVALAESHAIEWFLRSEEKENKSHYSAKEFGFIEEVGIQFGIFLAQVTAGVSFEITNKQRNIGWFFKIIAIPFFVESFSRHEQKPAH</sequence>
<protein>
    <recommendedName>
        <fullName evidence="4">Lipoprotein</fullName>
    </recommendedName>
</protein>
<proteinExistence type="predicted"/>
<accession>A0A380S6I7</accession>
<organism evidence="2 3">
    <name type="scientific">Fibrobacter succinogenes</name>
    <name type="common">Bacteroides succinogenes</name>
    <dbReference type="NCBI Taxonomy" id="833"/>
    <lineage>
        <taxon>Bacteria</taxon>
        <taxon>Pseudomonadati</taxon>
        <taxon>Fibrobacterota</taxon>
        <taxon>Fibrobacteria</taxon>
        <taxon>Fibrobacterales</taxon>
        <taxon>Fibrobacteraceae</taxon>
        <taxon>Fibrobacter</taxon>
    </lineage>
</organism>
<name>A0A380S6I7_FIBSU</name>
<evidence type="ECO:0008006" key="4">
    <source>
        <dbReference type="Google" id="ProtNLM"/>
    </source>
</evidence>
<dbReference type="Proteomes" id="UP000255423">
    <property type="component" value="Unassembled WGS sequence"/>
</dbReference>
<feature type="signal peptide" evidence="1">
    <location>
        <begin position="1"/>
        <end position="18"/>
    </location>
</feature>
<gene>
    <name evidence="2" type="ORF">SAMN05661053_2021</name>
</gene>
<evidence type="ECO:0000313" key="2">
    <source>
        <dbReference type="EMBL" id="SUQ24613.1"/>
    </source>
</evidence>
<evidence type="ECO:0000313" key="3">
    <source>
        <dbReference type="Proteomes" id="UP000255423"/>
    </source>
</evidence>